<accession>A0A8S0YNR3</accession>
<comment type="subcellular location">
    <subcellularLocation>
        <location evidence="1">Membrane</location>
        <topology evidence="1">Multi-pass membrane protein</topology>
    </subcellularLocation>
</comment>
<dbReference type="Proteomes" id="UP000494106">
    <property type="component" value="Unassembled WGS sequence"/>
</dbReference>
<gene>
    <name evidence="8" type="ORF">APLA_LOCUS212</name>
</gene>
<name>A0A8S0YNR3_ARCPL</name>
<dbReference type="EMBL" id="CADEBC010000045">
    <property type="protein sequence ID" value="CAB3220272.1"/>
    <property type="molecule type" value="Genomic_DNA"/>
</dbReference>
<keyword evidence="3 6" id="KW-0812">Transmembrane</keyword>
<dbReference type="InterPro" id="IPR004680">
    <property type="entry name" value="Cit_transptr-like_dom"/>
</dbReference>
<evidence type="ECO:0000313" key="9">
    <source>
        <dbReference type="Proteomes" id="UP000494106"/>
    </source>
</evidence>
<feature type="transmembrane region" description="Helical" evidence="6">
    <location>
        <begin position="257"/>
        <end position="287"/>
    </location>
</feature>
<feature type="transmembrane region" description="Helical" evidence="6">
    <location>
        <begin position="205"/>
        <end position="224"/>
    </location>
</feature>
<dbReference type="AlphaFoldDB" id="A0A8S0YNR3"/>
<keyword evidence="9" id="KW-1185">Reference proteome</keyword>
<reference evidence="8 9" key="1">
    <citation type="submission" date="2020-04" db="EMBL/GenBank/DDBJ databases">
        <authorList>
            <person name="Wallbank WR R."/>
            <person name="Pardo Diaz C."/>
            <person name="Kozak K."/>
            <person name="Martin S."/>
            <person name="Jiggins C."/>
            <person name="Moest M."/>
            <person name="Warren A I."/>
            <person name="Byers J.R.P. K."/>
            <person name="Montejo-Kovacevich G."/>
            <person name="Yen C E."/>
        </authorList>
    </citation>
    <scope>NUCLEOTIDE SEQUENCE [LARGE SCALE GENOMIC DNA]</scope>
</reference>
<evidence type="ECO:0000256" key="4">
    <source>
        <dbReference type="ARBA" id="ARBA00022989"/>
    </source>
</evidence>
<evidence type="ECO:0000256" key="6">
    <source>
        <dbReference type="SAM" id="Phobius"/>
    </source>
</evidence>
<dbReference type="PANTHER" id="PTHR10283">
    <property type="entry name" value="SOLUTE CARRIER FAMILY 13 MEMBER"/>
    <property type="match status" value="1"/>
</dbReference>
<keyword evidence="2" id="KW-0813">Transport</keyword>
<feature type="transmembrane region" description="Helical" evidence="6">
    <location>
        <begin position="6"/>
        <end position="24"/>
    </location>
</feature>
<proteinExistence type="predicted"/>
<evidence type="ECO:0000256" key="1">
    <source>
        <dbReference type="ARBA" id="ARBA00004141"/>
    </source>
</evidence>
<dbReference type="GO" id="GO:0015141">
    <property type="term" value="F:succinate transmembrane transporter activity"/>
    <property type="evidence" value="ECO:0007669"/>
    <property type="project" value="TreeGrafter"/>
</dbReference>
<feature type="transmembrane region" description="Helical" evidence="6">
    <location>
        <begin position="121"/>
        <end position="144"/>
    </location>
</feature>
<dbReference type="GO" id="GO:0015137">
    <property type="term" value="F:citrate transmembrane transporter activity"/>
    <property type="evidence" value="ECO:0007669"/>
    <property type="project" value="TreeGrafter"/>
</dbReference>
<dbReference type="OrthoDB" id="6493944at2759"/>
<evidence type="ECO:0000256" key="5">
    <source>
        <dbReference type="ARBA" id="ARBA00023136"/>
    </source>
</evidence>
<sequence length="343" mass="38457">MFLSMWISNVLACGFMMPLVKAILAELEKMGILEIYQIIGKAQQISIRHEDRNQNEIALQMTEEEAQYIDTLLATQYHQLGQIKFHEFAVATVVMLTLVLQPIVSTVRIDHQGDAGYHDQIYVSSPCLMGVILLFIMPVNLDFLKFFKWGSESSDPLPRTQSKSCLNWALLNSEMNWSVPIILAGSSTLFESLRDSGMTDEFEAFFLHFANLPITATIFVTMFFCKILTEFASSSVVVYGLLPSAAKMSIVCDINPHYMMLAVTLGSCLSFHLVTGAAVNAMVCSYAHIPPWRMMSAGLGPSVIAVVVVWFTVAIWSTAIWTDINLYPQWADINIFKMINKHT</sequence>
<feature type="transmembrane region" description="Helical" evidence="6">
    <location>
        <begin position="88"/>
        <end position="109"/>
    </location>
</feature>
<keyword evidence="4 6" id="KW-1133">Transmembrane helix</keyword>
<dbReference type="PANTHER" id="PTHR10283:SF82">
    <property type="entry name" value="SOLUTE CARRIER FAMILY 13 MEMBER 2"/>
    <property type="match status" value="1"/>
</dbReference>
<feature type="transmembrane region" description="Helical" evidence="6">
    <location>
        <begin position="299"/>
        <end position="321"/>
    </location>
</feature>
<organism evidence="8 9">
    <name type="scientific">Arctia plantaginis</name>
    <name type="common">Wood tiger moth</name>
    <name type="synonym">Phalaena plantaginis</name>
    <dbReference type="NCBI Taxonomy" id="874455"/>
    <lineage>
        <taxon>Eukaryota</taxon>
        <taxon>Metazoa</taxon>
        <taxon>Ecdysozoa</taxon>
        <taxon>Arthropoda</taxon>
        <taxon>Hexapoda</taxon>
        <taxon>Insecta</taxon>
        <taxon>Pterygota</taxon>
        <taxon>Neoptera</taxon>
        <taxon>Endopterygota</taxon>
        <taxon>Lepidoptera</taxon>
        <taxon>Glossata</taxon>
        <taxon>Ditrysia</taxon>
        <taxon>Noctuoidea</taxon>
        <taxon>Erebidae</taxon>
        <taxon>Arctiinae</taxon>
        <taxon>Arctia</taxon>
    </lineage>
</organism>
<protein>
    <recommendedName>
        <fullName evidence="7">Citrate transporter-like domain-containing protein</fullName>
    </recommendedName>
</protein>
<dbReference type="GO" id="GO:0005886">
    <property type="term" value="C:plasma membrane"/>
    <property type="evidence" value="ECO:0007669"/>
    <property type="project" value="TreeGrafter"/>
</dbReference>
<keyword evidence="5 6" id="KW-0472">Membrane</keyword>
<comment type="caution">
    <text evidence="8">The sequence shown here is derived from an EMBL/GenBank/DDBJ whole genome shotgun (WGS) entry which is preliminary data.</text>
</comment>
<evidence type="ECO:0000313" key="8">
    <source>
        <dbReference type="EMBL" id="CAB3220272.1"/>
    </source>
</evidence>
<evidence type="ECO:0000256" key="2">
    <source>
        <dbReference type="ARBA" id="ARBA00022448"/>
    </source>
</evidence>
<evidence type="ECO:0000256" key="3">
    <source>
        <dbReference type="ARBA" id="ARBA00022692"/>
    </source>
</evidence>
<dbReference type="Pfam" id="PF03600">
    <property type="entry name" value="CitMHS"/>
    <property type="match status" value="1"/>
</dbReference>
<feature type="domain" description="Citrate transporter-like" evidence="7">
    <location>
        <begin position="81"/>
        <end position="266"/>
    </location>
</feature>
<evidence type="ECO:0000259" key="7">
    <source>
        <dbReference type="Pfam" id="PF03600"/>
    </source>
</evidence>